<evidence type="ECO:0000256" key="1">
    <source>
        <dbReference type="ARBA" id="ARBA00004651"/>
    </source>
</evidence>
<keyword evidence="4" id="KW-1003">Cell membrane</keyword>
<gene>
    <name evidence="9" type="ORF">UIB01_06995</name>
</gene>
<evidence type="ECO:0000313" key="10">
    <source>
        <dbReference type="Proteomes" id="UP000025238"/>
    </source>
</evidence>
<comment type="similarity">
    <text evidence="2">Belongs to the autoinducer-2 exporter (AI-2E) (TC 2.A.86) family.</text>
</comment>
<evidence type="ECO:0000256" key="2">
    <source>
        <dbReference type="ARBA" id="ARBA00009773"/>
    </source>
</evidence>
<organism evidence="9 10">
    <name type="scientific">Stutzerimonas stutzeri</name>
    <name type="common">Pseudomonas stutzeri</name>
    <dbReference type="NCBI Taxonomy" id="316"/>
    <lineage>
        <taxon>Bacteria</taxon>
        <taxon>Pseudomonadati</taxon>
        <taxon>Pseudomonadota</taxon>
        <taxon>Gammaproteobacteria</taxon>
        <taxon>Pseudomonadales</taxon>
        <taxon>Pseudomonadaceae</taxon>
        <taxon>Stutzerimonas</taxon>
    </lineage>
</organism>
<feature type="transmembrane region" description="Helical" evidence="8">
    <location>
        <begin position="278"/>
        <end position="301"/>
    </location>
</feature>
<feature type="transmembrane region" description="Helical" evidence="8">
    <location>
        <begin position="217"/>
        <end position="236"/>
    </location>
</feature>
<keyword evidence="3" id="KW-0813">Transport</keyword>
<feature type="transmembrane region" description="Helical" evidence="8">
    <location>
        <begin position="71"/>
        <end position="93"/>
    </location>
</feature>
<dbReference type="Pfam" id="PF01594">
    <property type="entry name" value="AI-2E_transport"/>
    <property type="match status" value="1"/>
</dbReference>
<feature type="transmembrane region" description="Helical" evidence="8">
    <location>
        <begin position="156"/>
        <end position="177"/>
    </location>
</feature>
<dbReference type="GO" id="GO:0005886">
    <property type="term" value="C:plasma membrane"/>
    <property type="evidence" value="ECO:0007669"/>
    <property type="project" value="UniProtKB-SubCell"/>
</dbReference>
<evidence type="ECO:0000313" key="9">
    <source>
        <dbReference type="EMBL" id="AHY42249.1"/>
    </source>
</evidence>
<evidence type="ECO:0000256" key="3">
    <source>
        <dbReference type="ARBA" id="ARBA00022448"/>
    </source>
</evidence>
<dbReference type="Proteomes" id="UP000025238">
    <property type="component" value="Chromosome"/>
</dbReference>
<dbReference type="PANTHER" id="PTHR21716:SF53">
    <property type="entry name" value="PERMEASE PERM-RELATED"/>
    <property type="match status" value="1"/>
</dbReference>
<dbReference type="PANTHER" id="PTHR21716">
    <property type="entry name" value="TRANSMEMBRANE PROTEIN"/>
    <property type="match status" value="1"/>
</dbReference>
<dbReference type="InterPro" id="IPR002549">
    <property type="entry name" value="AI-2E-like"/>
</dbReference>
<protein>
    <submittedName>
        <fullName evidence="9">Permase</fullName>
    </submittedName>
</protein>
<keyword evidence="6 8" id="KW-1133">Transmembrane helix</keyword>
<reference evidence="9 10" key="1">
    <citation type="submission" date="2014-03" db="EMBL/GenBank/DDBJ databases">
        <title>Complete genome sequence of Pseudomonas stutzeri 19SMN4.</title>
        <authorList>
            <person name="Brunet-Galmes I."/>
            <person name="Nogales B."/>
            <person name="Busquets A."/>
            <person name="Pena A."/>
            <person name="Gomila M."/>
            <person name="Garcia-Valdes E."/>
            <person name="Lalucat J."/>
            <person name="Bennasar A."/>
            <person name="Bosch R."/>
        </authorList>
    </citation>
    <scope>NUCLEOTIDE SEQUENCE [LARGE SCALE GENOMIC DNA]</scope>
    <source>
        <strain evidence="9 10">19SMN4</strain>
    </source>
</reference>
<feature type="transmembrane region" description="Helical" evidence="8">
    <location>
        <begin position="242"/>
        <end position="266"/>
    </location>
</feature>
<proteinExistence type="inferred from homology"/>
<dbReference type="EMBL" id="CP007509">
    <property type="protein sequence ID" value="AHY42249.1"/>
    <property type="molecule type" value="Genomic_DNA"/>
</dbReference>
<dbReference type="KEGG" id="pstu:UIB01_06995"/>
<keyword evidence="5 8" id="KW-0812">Transmembrane</keyword>
<keyword evidence="7 8" id="KW-0472">Membrane</keyword>
<evidence type="ECO:0000256" key="8">
    <source>
        <dbReference type="SAM" id="Phobius"/>
    </source>
</evidence>
<dbReference type="GO" id="GO:0055085">
    <property type="term" value="P:transmembrane transport"/>
    <property type="evidence" value="ECO:0007669"/>
    <property type="project" value="TreeGrafter"/>
</dbReference>
<feature type="transmembrane region" description="Helical" evidence="8">
    <location>
        <begin position="307"/>
        <end position="332"/>
    </location>
</feature>
<comment type="subcellular location">
    <subcellularLocation>
        <location evidence="1">Cell membrane</location>
        <topology evidence="1">Multi-pass membrane protein</topology>
    </subcellularLocation>
</comment>
<evidence type="ECO:0000256" key="7">
    <source>
        <dbReference type="ARBA" id="ARBA00023136"/>
    </source>
</evidence>
<evidence type="ECO:0000256" key="6">
    <source>
        <dbReference type="ARBA" id="ARBA00022989"/>
    </source>
</evidence>
<dbReference type="PATRIC" id="fig|316.97.peg.1413"/>
<evidence type="ECO:0000256" key="4">
    <source>
        <dbReference type="ARBA" id="ARBA00022475"/>
    </source>
</evidence>
<feature type="transmembrane region" description="Helical" evidence="8">
    <location>
        <begin position="40"/>
        <end position="59"/>
    </location>
</feature>
<accession>A0A023WQZ8</accession>
<dbReference type="AlphaFoldDB" id="A0A023WQZ8"/>
<evidence type="ECO:0000256" key="5">
    <source>
        <dbReference type="ARBA" id="ARBA00022692"/>
    </source>
</evidence>
<sequence>MIKVLRGWMQRYFSDEEAVVLAVLLFLAFAAVLTLGKMLAPVLAGLVLAFLMQGLVAALERLRVPHSLAVWLVFLMFIGVLVVCLLFIVPLLWQQLLTLFNELPRMLVEWQSLLLLLPERYPQLVTEEQVLRGIDFMRGEIGRYGQLVLTSSLSSLPLLIGLMIYLVLVPILVFFFLKDRQQISDWIKGYLPRERGLITQVSQEMNLQIANYIRGKVIEILIVAAVSYAVFAALGLNYAALMAMLVGISVVVPYIGATVVTIPIALIGIFQWGLGDQFFYLMVAYAIIQTLDGNVLVPLLFSEAVNLHPVAIICAVLLFGGLWGFWGVFFAIPLATLFKAVLYAWPREPAAVVVAPSE</sequence>
<dbReference type="OrthoDB" id="5562213at2"/>
<name>A0A023WQZ8_STUST</name>